<dbReference type="PROSITE" id="PS51257">
    <property type="entry name" value="PROKAR_LIPOPROTEIN"/>
    <property type="match status" value="1"/>
</dbReference>
<feature type="transmembrane region" description="Helical" evidence="1">
    <location>
        <begin position="96"/>
        <end position="115"/>
    </location>
</feature>
<feature type="transmembrane region" description="Helical" evidence="1">
    <location>
        <begin position="213"/>
        <end position="237"/>
    </location>
</feature>
<proteinExistence type="predicted"/>
<feature type="transmembrane region" description="Helical" evidence="1">
    <location>
        <begin position="127"/>
        <end position="148"/>
    </location>
</feature>
<dbReference type="AlphaFoldDB" id="A0AAD1XLM6"/>
<evidence type="ECO:0000313" key="2">
    <source>
        <dbReference type="EMBL" id="CAI2374973.1"/>
    </source>
</evidence>
<dbReference type="EMBL" id="CAMPGE010016414">
    <property type="protein sequence ID" value="CAI2374973.1"/>
    <property type="molecule type" value="Genomic_DNA"/>
</dbReference>
<feature type="transmembrane region" description="Helical" evidence="1">
    <location>
        <begin position="168"/>
        <end position="192"/>
    </location>
</feature>
<name>A0AAD1XLM6_EUPCR</name>
<keyword evidence="1" id="KW-0472">Membrane</keyword>
<feature type="transmembrane region" description="Helical" evidence="1">
    <location>
        <begin position="12"/>
        <end position="36"/>
    </location>
</feature>
<comment type="caution">
    <text evidence="2">The sequence shown here is derived from an EMBL/GenBank/DDBJ whole genome shotgun (WGS) entry which is preliminary data.</text>
</comment>
<evidence type="ECO:0000313" key="3">
    <source>
        <dbReference type="Proteomes" id="UP001295684"/>
    </source>
</evidence>
<accession>A0AAD1XLM6</accession>
<reference evidence="2" key="1">
    <citation type="submission" date="2023-07" db="EMBL/GenBank/DDBJ databases">
        <authorList>
            <consortium name="AG Swart"/>
            <person name="Singh M."/>
            <person name="Singh A."/>
            <person name="Seah K."/>
            <person name="Emmerich C."/>
        </authorList>
    </citation>
    <scope>NUCLEOTIDE SEQUENCE</scope>
    <source>
        <strain evidence="2">DP1</strain>
    </source>
</reference>
<organism evidence="2 3">
    <name type="scientific">Euplotes crassus</name>
    <dbReference type="NCBI Taxonomy" id="5936"/>
    <lineage>
        <taxon>Eukaryota</taxon>
        <taxon>Sar</taxon>
        <taxon>Alveolata</taxon>
        <taxon>Ciliophora</taxon>
        <taxon>Intramacronucleata</taxon>
        <taxon>Spirotrichea</taxon>
        <taxon>Hypotrichia</taxon>
        <taxon>Euplotida</taxon>
        <taxon>Euplotidae</taxon>
        <taxon>Moneuplotes</taxon>
    </lineage>
</organism>
<dbReference type="Proteomes" id="UP001295684">
    <property type="component" value="Unassembled WGS sequence"/>
</dbReference>
<keyword evidence="3" id="KW-1185">Reference proteome</keyword>
<feature type="transmembrane region" description="Helical" evidence="1">
    <location>
        <begin position="48"/>
        <end position="68"/>
    </location>
</feature>
<keyword evidence="1" id="KW-1133">Transmembrane helix</keyword>
<gene>
    <name evidence="2" type="ORF">ECRASSUSDP1_LOCUS16332</name>
</gene>
<sequence length="335" mass="38940">MGDKGNIKGCKTYVILLIIYSCLGFITLLVHLCYSVKFFRMFRFKHKLTSVFMIFLTLSIICDFIYGVSEVCLRFVDTCNGNGHYCTSYWTSWINYFMYMSTIIVLSFVYISQTLRFKDRGRRTQRIYDIILWTTMFVILVICTAVFIVDGVKECIKTDPDEHKPITIGIKIISCIYMVTGIFFMITLIWFYRALKKVETNTNGVKLYKKLKCRLAVSITVIFVVFATRSGFTLVRSFNDFTAGWKEKSMEKDKFDYALYIFCYYFFLSLVPAIVQIYLIKLSLSSNSRVTIKLKEYNFETESWLSSNHQVLRSCISGSGQTESLIEHDNNTSLG</sequence>
<protein>
    <submittedName>
        <fullName evidence="2">Uncharacterized protein</fullName>
    </submittedName>
</protein>
<feature type="transmembrane region" description="Helical" evidence="1">
    <location>
        <begin position="257"/>
        <end position="280"/>
    </location>
</feature>
<evidence type="ECO:0000256" key="1">
    <source>
        <dbReference type="SAM" id="Phobius"/>
    </source>
</evidence>
<keyword evidence="1" id="KW-0812">Transmembrane</keyword>